<evidence type="ECO:0000313" key="2">
    <source>
        <dbReference type="Proteomes" id="UP000475862"/>
    </source>
</evidence>
<evidence type="ECO:0000313" key="1">
    <source>
        <dbReference type="EMBL" id="KAE9531516.1"/>
    </source>
</evidence>
<sequence>MFIGGCEFHALKKNLESESSWYFRDLKVNKGNLWIWYDIDKTLVTDDLVMVLGVHIEQTHRPAGAYDVGPDIDWWTFLFYNVVQYYLQLQNLYTSINDGSRGVILFTRSLFCCLLNRNKISKTVEIVKKKNRSAHFGGGCLSIAPSVLGQDSAFVLVATLNWSIRRLSCCGVSPYIIYEVV</sequence>
<name>A0A6G0TEE0_APHGL</name>
<protein>
    <submittedName>
        <fullName evidence="1">Uncharacterized protein</fullName>
    </submittedName>
</protein>
<dbReference type="Proteomes" id="UP000475862">
    <property type="component" value="Unassembled WGS sequence"/>
</dbReference>
<proteinExistence type="predicted"/>
<organism evidence="1 2">
    <name type="scientific">Aphis glycines</name>
    <name type="common">Soybean aphid</name>
    <dbReference type="NCBI Taxonomy" id="307491"/>
    <lineage>
        <taxon>Eukaryota</taxon>
        <taxon>Metazoa</taxon>
        <taxon>Ecdysozoa</taxon>
        <taxon>Arthropoda</taxon>
        <taxon>Hexapoda</taxon>
        <taxon>Insecta</taxon>
        <taxon>Pterygota</taxon>
        <taxon>Neoptera</taxon>
        <taxon>Paraneoptera</taxon>
        <taxon>Hemiptera</taxon>
        <taxon>Sternorrhyncha</taxon>
        <taxon>Aphidomorpha</taxon>
        <taxon>Aphidoidea</taxon>
        <taxon>Aphididae</taxon>
        <taxon>Aphidini</taxon>
        <taxon>Aphis</taxon>
        <taxon>Aphis</taxon>
    </lineage>
</organism>
<comment type="caution">
    <text evidence="1">The sequence shown here is derived from an EMBL/GenBank/DDBJ whole genome shotgun (WGS) entry which is preliminary data.</text>
</comment>
<keyword evidence="2" id="KW-1185">Reference proteome</keyword>
<dbReference type="EMBL" id="VYZN01000041">
    <property type="protein sequence ID" value="KAE9531516.1"/>
    <property type="molecule type" value="Genomic_DNA"/>
</dbReference>
<gene>
    <name evidence="1" type="ORF">AGLY_010722</name>
</gene>
<reference evidence="1 2" key="1">
    <citation type="submission" date="2019-08" db="EMBL/GenBank/DDBJ databases">
        <title>The genome of the soybean aphid Biotype 1, its phylome, world population structure and adaptation to the North American continent.</title>
        <authorList>
            <person name="Giordano R."/>
            <person name="Donthu R.K."/>
            <person name="Hernandez A.G."/>
            <person name="Wright C.L."/>
            <person name="Zimin A.V."/>
        </authorList>
    </citation>
    <scope>NUCLEOTIDE SEQUENCE [LARGE SCALE GENOMIC DNA]</scope>
    <source>
        <tissue evidence="1">Whole aphids</tissue>
    </source>
</reference>
<accession>A0A6G0TEE0</accession>
<dbReference type="AlphaFoldDB" id="A0A6G0TEE0"/>